<proteinExistence type="predicted"/>
<name>A0AAC8T8K7_9GAMM</name>
<sequence length="59" mass="6794">MNDNVLYGYMAWNLGSTKVFCPQSVDFFDNESDNKEKSKKCPVIDGKYLQPISEHYLAN</sequence>
<dbReference type="AlphaFoldDB" id="A0AAC8T8K7"/>
<dbReference type="EMBL" id="CP011376">
    <property type="protein sequence ID" value="AKG08510.1"/>
    <property type="molecule type" value="Genomic_DNA"/>
</dbReference>
<organism evidence="1 2">
    <name type="scientific">Moraxella bovoculi</name>
    <dbReference type="NCBI Taxonomy" id="386891"/>
    <lineage>
        <taxon>Bacteria</taxon>
        <taxon>Pseudomonadati</taxon>
        <taxon>Pseudomonadota</taxon>
        <taxon>Gammaproteobacteria</taxon>
        <taxon>Moraxellales</taxon>
        <taxon>Moraxellaceae</taxon>
        <taxon>Moraxella</taxon>
    </lineage>
</organism>
<gene>
    <name evidence="1" type="ORF">AAX06_10640</name>
</gene>
<accession>A0AAC8T8K7</accession>
<protein>
    <submittedName>
        <fullName evidence="1">Uncharacterized protein</fullName>
    </submittedName>
</protein>
<evidence type="ECO:0000313" key="2">
    <source>
        <dbReference type="Proteomes" id="UP000077465"/>
    </source>
</evidence>
<dbReference type="Proteomes" id="UP000077465">
    <property type="component" value="Chromosome"/>
</dbReference>
<evidence type="ECO:0000313" key="1">
    <source>
        <dbReference type="EMBL" id="AKG08510.1"/>
    </source>
</evidence>
<reference evidence="1 2" key="1">
    <citation type="submission" date="2015-05" db="EMBL/GenBank/DDBJ databases">
        <authorList>
            <person name="Dickey A."/>
            <person name="Clawson M."/>
            <person name="Bono J."/>
            <person name="Loy J.D."/>
        </authorList>
    </citation>
    <scope>NUCLEOTIDE SEQUENCE [LARGE SCALE GENOMIC DNA]</scope>
    <source>
        <strain evidence="1 2">22581</strain>
    </source>
</reference>